<protein>
    <submittedName>
        <fullName evidence="3">Uncharacterized protein DUF2147</fullName>
    </submittedName>
</protein>
<dbReference type="Proteomes" id="UP000245489">
    <property type="component" value="Unassembled WGS sequence"/>
</dbReference>
<accession>A0A316DQF2</accession>
<dbReference type="AlphaFoldDB" id="A0A316DQF2"/>
<reference evidence="3 4" key="1">
    <citation type="submission" date="2018-05" db="EMBL/GenBank/DDBJ databases">
        <title>Genomic Encyclopedia of Archaeal and Bacterial Type Strains, Phase II (KMG-II): from individual species to whole genera.</title>
        <authorList>
            <person name="Goeker M."/>
        </authorList>
    </citation>
    <scope>NUCLEOTIDE SEQUENCE [LARGE SCALE GENOMIC DNA]</scope>
    <source>
        <strain evidence="3 4">DSM 22214</strain>
    </source>
</reference>
<feature type="chain" id="PRO_5016402977" evidence="1">
    <location>
        <begin position="21"/>
        <end position="133"/>
    </location>
</feature>
<sequence length="133" mass="15229">MKFPKIFLLLFIFSSFFSFTDDSEKIVGIWFTEGKGSKIQIYKVEKEYFGKIIWIAPNAKKEDLKVKPTVGYQIFKKFTYEEKNLWTGGQVSDPRSGMTVSGKMTLKDEKTLSVRGFVGSPMFGKTVILTRAE</sequence>
<gene>
    <name evidence="3" type="ORF">LV89_03754</name>
</gene>
<keyword evidence="4" id="KW-1185">Reference proteome</keyword>
<organism evidence="3 4">
    <name type="scientific">Arcicella aurantiaca</name>
    <dbReference type="NCBI Taxonomy" id="591202"/>
    <lineage>
        <taxon>Bacteria</taxon>
        <taxon>Pseudomonadati</taxon>
        <taxon>Bacteroidota</taxon>
        <taxon>Cytophagia</taxon>
        <taxon>Cytophagales</taxon>
        <taxon>Flectobacillaceae</taxon>
        <taxon>Arcicella</taxon>
    </lineage>
</organism>
<dbReference type="OrthoDB" id="9814399at2"/>
<feature type="domain" description="DUF2147" evidence="2">
    <location>
        <begin position="28"/>
        <end position="131"/>
    </location>
</feature>
<evidence type="ECO:0000256" key="1">
    <source>
        <dbReference type="SAM" id="SignalP"/>
    </source>
</evidence>
<proteinExistence type="predicted"/>
<dbReference type="InterPro" id="IPR019223">
    <property type="entry name" value="DUF2147"/>
</dbReference>
<dbReference type="RefSeq" id="WP_109744437.1">
    <property type="nucleotide sequence ID" value="NZ_QGGO01000025.1"/>
</dbReference>
<dbReference type="Pfam" id="PF09917">
    <property type="entry name" value="DUF2147"/>
    <property type="match status" value="1"/>
</dbReference>
<name>A0A316DQF2_9BACT</name>
<feature type="signal peptide" evidence="1">
    <location>
        <begin position="1"/>
        <end position="20"/>
    </location>
</feature>
<dbReference type="Gene3D" id="2.40.128.520">
    <property type="match status" value="1"/>
</dbReference>
<keyword evidence="1" id="KW-0732">Signal</keyword>
<comment type="caution">
    <text evidence="3">The sequence shown here is derived from an EMBL/GenBank/DDBJ whole genome shotgun (WGS) entry which is preliminary data.</text>
</comment>
<dbReference type="PANTHER" id="PTHR36919">
    <property type="entry name" value="BLR1215 PROTEIN"/>
    <property type="match status" value="1"/>
</dbReference>
<evidence type="ECO:0000259" key="2">
    <source>
        <dbReference type="Pfam" id="PF09917"/>
    </source>
</evidence>
<evidence type="ECO:0000313" key="3">
    <source>
        <dbReference type="EMBL" id="PWK20214.1"/>
    </source>
</evidence>
<dbReference type="EMBL" id="QGGO01000025">
    <property type="protein sequence ID" value="PWK20214.1"/>
    <property type="molecule type" value="Genomic_DNA"/>
</dbReference>
<dbReference type="PANTHER" id="PTHR36919:SF2">
    <property type="entry name" value="BLL6627 PROTEIN"/>
    <property type="match status" value="1"/>
</dbReference>
<evidence type="ECO:0000313" key="4">
    <source>
        <dbReference type="Proteomes" id="UP000245489"/>
    </source>
</evidence>